<name>A0A1G8UWF7_9GAMM</name>
<dbReference type="GO" id="GO:0005524">
    <property type="term" value="F:ATP binding"/>
    <property type="evidence" value="ECO:0007669"/>
    <property type="project" value="UniProtKB-KW"/>
</dbReference>
<dbReference type="CDD" id="cd00009">
    <property type="entry name" value="AAA"/>
    <property type="match status" value="1"/>
</dbReference>
<reference evidence="8" key="1">
    <citation type="submission" date="2016-10" db="EMBL/GenBank/DDBJ databases">
        <authorList>
            <person name="Varghese N."/>
            <person name="Submissions S."/>
        </authorList>
    </citation>
    <scope>NUCLEOTIDE SEQUENCE [LARGE SCALE GENOMIC DNA]</scope>
    <source>
        <strain evidence="8">DSM 23317</strain>
    </source>
</reference>
<dbReference type="PROSITE" id="PS00676">
    <property type="entry name" value="SIGMA54_INTERACT_2"/>
    <property type="match status" value="1"/>
</dbReference>
<dbReference type="InterPro" id="IPR025662">
    <property type="entry name" value="Sigma_54_int_dom_ATP-bd_1"/>
</dbReference>
<keyword evidence="2" id="KW-0067">ATP-binding</keyword>
<evidence type="ECO:0000313" key="8">
    <source>
        <dbReference type="Proteomes" id="UP000199527"/>
    </source>
</evidence>
<keyword evidence="4" id="KW-0238">DNA-binding</keyword>
<keyword evidence="5" id="KW-0804">Transcription</keyword>
<dbReference type="InterPro" id="IPR058031">
    <property type="entry name" value="AAA_lid_NorR"/>
</dbReference>
<dbReference type="Gene3D" id="1.10.10.60">
    <property type="entry name" value="Homeodomain-like"/>
    <property type="match status" value="1"/>
</dbReference>
<dbReference type="RefSeq" id="WP_090365539.1">
    <property type="nucleotide sequence ID" value="NZ_FNEM01000010.1"/>
</dbReference>
<evidence type="ECO:0000256" key="2">
    <source>
        <dbReference type="ARBA" id="ARBA00022840"/>
    </source>
</evidence>
<evidence type="ECO:0000256" key="1">
    <source>
        <dbReference type="ARBA" id="ARBA00022741"/>
    </source>
</evidence>
<dbReference type="Gene3D" id="3.40.50.300">
    <property type="entry name" value="P-loop containing nucleotide triphosphate hydrolases"/>
    <property type="match status" value="1"/>
</dbReference>
<evidence type="ECO:0000256" key="4">
    <source>
        <dbReference type="ARBA" id="ARBA00023125"/>
    </source>
</evidence>
<dbReference type="GO" id="GO:0043565">
    <property type="term" value="F:sequence-specific DNA binding"/>
    <property type="evidence" value="ECO:0007669"/>
    <property type="project" value="InterPro"/>
</dbReference>
<dbReference type="AlphaFoldDB" id="A0A1G8UWF7"/>
<protein>
    <submittedName>
        <fullName evidence="7">Regulatory protein, Fis family</fullName>
    </submittedName>
</protein>
<dbReference type="Proteomes" id="UP000199527">
    <property type="component" value="Unassembled WGS sequence"/>
</dbReference>
<proteinExistence type="predicted"/>
<feature type="domain" description="Sigma-54 factor interaction" evidence="6">
    <location>
        <begin position="178"/>
        <end position="411"/>
    </location>
</feature>
<dbReference type="SUPFAM" id="SSF46689">
    <property type="entry name" value="Homeodomain-like"/>
    <property type="match status" value="1"/>
</dbReference>
<dbReference type="Pfam" id="PF00158">
    <property type="entry name" value="Sigma54_activat"/>
    <property type="match status" value="1"/>
</dbReference>
<evidence type="ECO:0000259" key="6">
    <source>
        <dbReference type="PROSITE" id="PS50045"/>
    </source>
</evidence>
<dbReference type="InterPro" id="IPR003593">
    <property type="entry name" value="AAA+_ATPase"/>
</dbReference>
<evidence type="ECO:0000256" key="5">
    <source>
        <dbReference type="ARBA" id="ARBA00023163"/>
    </source>
</evidence>
<keyword evidence="1" id="KW-0547">Nucleotide-binding</keyword>
<dbReference type="InterPro" id="IPR025943">
    <property type="entry name" value="Sigma_54_int_dom_ATP-bd_2"/>
</dbReference>
<dbReference type="PROSITE" id="PS00675">
    <property type="entry name" value="SIGMA54_INTERACT_1"/>
    <property type="match status" value="1"/>
</dbReference>
<gene>
    <name evidence="7" type="ORF">SAMN04488540_11016</name>
</gene>
<keyword evidence="3" id="KW-0805">Transcription regulation</keyword>
<dbReference type="FunFam" id="3.40.50.300:FF:000006">
    <property type="entry name" value="DNA-binding transcriptional regulator NtrC"/>
    <property type="match status" value="1"/>
</dbReference>
<dbReference type="InterPro" id="IPR025944">
    <property type="entry name" value="Sigma_54_int_dom_CS"/>
</dbReference>
<dbReference type="Pfam" id="PF25601">
    <property type="entry name" value="AAA_lid_14"/>
    <property type="match status" value="1"/>
</dbReference>
<accession>A0A1G8UWF7</accession>
<evidence type="ECO:0000313" key="7">
    <source>
        <dbReference type="EMBL" id="SDJ57974.1"/>
    </source>
</evidence>
<dbReference type="PROSITE" id="PS00688">
    <property type="entry name" value="SIGMA54_INTERACT_3"/>
    <property type="match status" value="1"/>
</dbReference>
<dbReference type="PANTHER" id="PTHR32071">
    <property type="entry name" value="TRANSCRIPTIONAL REGULATORY PROTEIN"/>
    <property type="match status" value="1"/>
</dbReference>
<organism evidence="7 8">
    <name type="scientific">Ferrimonas sediminum</name>
    <dbReference type="NCBI Taxonomy" id="718193"/>
    <lineage>
        <taxon>Bacteria</taxon>
        <taxon>Pseudomonadati</taxon>
        <taxon>Pseudomonadota</taxon>
        <taxon>Gammaproteobacteria</taxon>
        <taxon>Alteromonadales</taxon>
        <taxon>Ferrimonadaceae</taxon>
        <taxon>Ferrimonas</taxon>
    </lineage>
</organism>
<dbReference type="InterPro" id="IPR002078">
    <property type="entry name" value="Sigma_54_int"/>
</dbReference>
<dbReference type="EMBL" id="FNEM01000010">
    <property type="protein sequence ID" value="SDJ57974.1"/>
    <property type="molecule type" value="Genomic_DNA"/>
</dbReference>
<dbReference type="GO" id="GO:0006355">
    <property type="term" value="P:regulation of DNA-templated transcription"/>
    <property type="evidence" value="ECO:0007669"/>
    <property type="project" value="InterPro"/>
</dbReference>
<evidence type="ECO:0000256" key="3">
    <source>
        <dbReference type="ARBA" id="ARBA00023015"/>
    </source>
</evidence>
<dbReference type="SUPFAM" id="SSF52540">
    <property type="entry name" value="P-loop containing nucleoside triphosphate hydrolases"/>
    <property type="match status" value="1"/>
</dbReference>
<dbReference type="Pfam" id="PF02954">
    <property type="entry name" value="HTH_8"/>
    <property type="match status" value="1"/>
</dbReference>
<sequence>MATLLSWLGKTDIDQMHKDNAAALASIALKSPTSFDRIIILGNSWEEEWDSYLDWLKRKLAIAQRPFQDVTIQHVRLSSPIHYPSIAKATQRQLHRALEQDDDITFSLTSGTPAMITLAVLLGKSIGSCRFVQSSEKSGIEEVEIPVDFASEYQRSSMQALQTSAAGMPKLARAFEKITANSLGMRQVVERAQRLAPTDASVLVLGETGTGKELMAQAIHAASLRAGKPFRAVNCGALPETLVDSILFGHVKGAFTGADKEHHGLFAQAEGGTLFLDEVGELPLSVQVKLLRALQQREITKVGATHCEPVDVRIIAATHRDLFEMVNNDTFREDLFYRLAVGIIEIPPLRERQDDIPELTQVLLDEINHHLATHPQLERKHFSSNAINFAKLQLWPGNIRELWTTLHRAALWSQDAEINAEDLQAAQLKGPNQSHSPKLISNLSLPQDIQQTIDKIKKAAIEKALAQTAGNKSQAAKLLGLPNHQTLGNWMKALGLTQTTDAE</sequence>
<keyword evidence="8" id="KW-1185">Reference proteome</keyword>
<dbReference type="InterPro" id="IPR009057">
    <property type="entry name" value="Homeodomain-like_sf"/>
</dbReference>
<dbReference type="PROSITE" id="PS50045">
    <property type="entry name" value="SIGMA54_INTERACT_4"/>
    <property type="match status" value="1"/>
</dbReference>
<dbReference type="PANTHER" id="PTHR32071:SF57">
    <property type="entry name" value="C4-DICARBOXYLATE TRANSPORT TRANSCRIPTIONAL REGULATORY PROTEIN DCTD"/>
    <property type="match status" value="1"/>
</dbReference>
<dbReference type="InterPro" id="IPR027417">
    <property type="entry name" value="P-loop_NTPase"/>
</dbReference>
<dbReference type="SMART" id="SM00382">
    <property type="entry name" value="AAA"/>
    <property type="match status" value="1"/>
</dbReference>
<dbReference type="OrthoDB" id="9804019at2"/>
<dbReference type="InterPro" id="IPR002197">
    <property type="entry name" value="HTH_Fis"/>
</dbReference>
<dbReference type="Gene3D" id="1.10.8.60">
    <property type="match status" value="1"/>
</dbReference>